<feature type="transmembrane region" description="Helical" evidence="1">
    <location>
        <begin position="42"/>
        <end position="62"/>
    </location>
</feature>
<gene>
    <name evidence="2" type="ORF">pqer_cds_309</name>
</gene>
<protein>
    <submittedName>
        <fullName evidence="2">Uncharacterized protein</fullName>
    </submittedName>
</protein>
<keyword evidence="1" id="KW-0472">Membrane</keyword>
<dbReference type="EMBL" id="MG011689">
    <property type="protein sequence ID" value="AVK74731.1"/>
    <property type="molecule type" value="Genomic_DNA"/>
</dbReference>
<dbReference type="GeneID" id="36843872"/>
<proteinExistence type="predicted"/>
<evidence type="ECO:0000256" key="1">
    <source>
        <dbReference type="SAM" id="Phobius"/>
    </source>
</evidence>
<sequence length="169" mass="17287">MASATVATTTATTTDPATGEVVRERTLSVTPSTARELLRNEIIIGAGITLLGGAIGFGYGLWKNSSAKKSGAAAVESDLLAAFEGAILGLIISLIAVLLYRSFFHGQALYHQARLQQQEALARAQAARLQHYVAATPAATAATVAATPAVTVVRSTTAAANPAVRLAAA</sequence>
<reference evidence="2" key="1">
    <citation type="journal article" date="2018" name="Nat. Commun.">
        <title>Diversity and evolution of the emerging Pandoraviridae family.</title>
        <authorList>
            <person name="Legendre M."/>
            <person name="Fabre E."/>
            <person name="Poirot O."/>
            <person name="Jeudy S."/>
            <person name="Lartigue A."/>
            <person name="Alempic J.M."/>
            <person name="Beucher L."/>
            <person name="Philippe N."/>
            <person name="Bertaux L."/>
            <person name="Christo-Foroux E."/>
            <person name="Labadie K."/>
            <person name="Coute Y."/>
            <person name="Abergel C."/>
            <person name="Claverie J.M."/>
        </authorList>
    </citation>
    <scope>NUCLEOTIDE SEQUENCE [LARGE SCALE GENOMIC DNA]</scope>
    <source>
        <strain evidence="2">Quercus</strain>
    </source>
</reference>
<name>A0A2U7U8F9_9VIRU</name>
<dbReference type="KEGG" id="vg:36843872"/>
<dbReference type="RefSeq" id="YP_009483000.1">
    <property type="nucleotide sequence ID" value="NC_037667.1"/>
</dbReference>
<accession>A0A2U7U8F9</accession>
<feature type="transmembrane region" description="Helical" evidence="1">
    <location>
        <begin position="82"/>
        <end position="100"/>
    </location>
</feature>
<dbReference type="Proteomes" id="UP000248852">
    <property type="component" value="Segment"/>
</dbReference>
<keyword evidence="1" id="KW-1133">Transmembrane helix</keyword>
<keyword evidence="1" id="KW-0812">Transmembrane</keyword>
<evidence type="ECO:0000313" key="2">
    <source>
        <dbReference type="EMBL" id="AVK74731.1"/>
    </source>
</evidence>
<organism evidence="2">
    <name type="scientific">Pandoravirus quercus</name>
    <dbReference type="NCBI Taxonomy" id="2107709"/>
    <lineage>
        <taxon>Viruses</taxon>
        <taxon>Pandoravirus</taxon>
    </lineage>
</organism>